<evidence type="ECO:0000256" key="1">
    <source>
        <dbReference type="SAM" id="Phobius"/>
    </source>
</evidence>
<protein>
    <recommendedName>
        <fullName evidence="4">ATP synthase protein I</fullName>
    </recommendedName>
</protein>
<evidence type="ECO:0000313" key="3">
    <source>
        <dbReference type="Proteomes" id="UP001500390"/>
    </source>
</evidence>
<proteinExistence type="predicted"/>
<feature type="transmembrane region" description="Helical" evidence="1">
    <location>
        <begin position="108"/>
        <end position="127"/>
    </location>
</feature>
<sequence length="150" mass="15370">MTDRSTSTEPHAGAPFGAMLRGALLPSLVAGVLTVVALVLVRGGDALAGALIGLVVSVGFFGSGMFLLSRLVRSASPHAFFAVAMAVYLGQVIALLLVILAFKDAAWVDGPALGIVALVVTIVWQGFAMRALRTARVPVYDPPAADGAAR</sequence>
<evidence type="ECO:0000313" key="2">
    <source>
        <dbReference type="EMBL" id="GAA4396154.1"/>
    </source>
</evidence>
<feature type="transmembrane region" description="Helical" evidence="1">
    <location>
        <begin position="20"/>
        <end position="41"/>
    </location>
</feature>
<keyword evidence="1" id="KW-1133">Transmembrane helix</keyword>
<accession>A0ABP8JU21</accession>
<gene>
    <name evidence="2" type="ORF">GCM10023153_18850</name>
</gene>
<evidence type="ECO:0008006" key="4">
    <source>
        <dbReference type="Google" id="ProtNLM"/>
    </source>
</evidence>
<dbReference type="Proteomes" id="UP001500390">
    <property type="component" value="Unassembled WGS sequence"/>
</dbReference>
<comment type="caution">
    <text evidence="2">The sequence shown here is derived from an EMBL/GenBank/DDBJ whole genome shotgun (WGS) entry which is preliminary data.</text>
</comment>
<keyword evidence="3" id="KW-1185">Reference proteome</keyword>
<name>A0ABP8JU21_9MICO</name>
<reference evidence="3" key="1">
    <citation type="journal article" date="2019" name="Int. J. Syst. Evol. Microbiol.">
        <title>The Global Catalogue of Microorganisms (GCM) 10K type strain sequencing project: providing services to taxonomists for standard genome sequencing and annotation.</title>
        <authorList>
            <consortium name="The Broad Institute Genomics Platform"/>
            <consortium name="The Broad Institute Genome Sequencing Center for Infectious Disease"/>
            <person name="Wu L."/>
            <person name="Ma J."/>
        </authorList>
    </citation>
    <scope>NUCLEOTIDE SEQUENCE [LARGE SCALE GENOMIC DNA]</scope>
    <source>
        <strain evidence="3">JCM 17738</strain>
    </source>
</reference>
<dbReference type="RefSeq" id="WP_159900447.1">
    <property type="nucleotide sequence ID" value="NZ_BAABFX010000026.1"/>
</dbReference>
<feature type="transmembrane region" description="Helical" evidence="1">
    <location>
        <begin position="47"/>
        <end position="68"/>
    </location>
</feature>
<organism evidence="2 3">
    <name type="scientific">Ornithinibacter aureus</name>
    <dbReference type="NCBI Taxonomy" id="622664"/>
    <lineage>
        <taxon>Bacteria</taxon>
        <taxon>Bacillati</taxon>
        <taxon>Actinomycetota</taxon>
        <taxon>Actinomycetes</taxon>
        <taxon>Micrococcales</taxon>
        <taxon>Intrasporangiaceae</taxon>
        <taxon>Ornithinibacter</taxon>
    </lineage>
</organism>
<feature type="transmembrane region" description="Helical" evidence="1">
    <location>
        <begin position="80"/>
        <end position="102"/>
    </location>
</feature>
<keyword evidence="1" id="KW-0472">Membrane</keyword>
<keyword evidence="1" id="KW-0812">Transmembrane</keyword>
<dbReference type="EMBL" id="BAABFX010000026">
    <property type="protein sequence ID" value="GAA4396154.1"/>
    <property type="molecule type" value="Genomic_DNA"/>
</dbReference>